<dbReference type="GO" id="GO:0006780">
    <property type="term" value="P:uroporphyrinogen III biosynthetic process"/>
    <property type="evidence" value="ECO:0007669"/>
    <property type="project" value="InterPro"/>
</dbReference>
<dbReference type="Pfam" id="PF02602">
    <property type="entry name" value="HEM4"/>
    <property type="match status" value="1"/>
</dbReference>
<dbReference type="Gene3D" id="3.40.50.10090">
    <property type="match status" value="2"/>
</dbReference>
<dbReference type="InterPro" id="IPR003754">
    <property type="entry name" value="4pyrrol_synth_uPrphyn_synth"/>
</dbReference>
<name>A0AAD5TS36_9FUNG</name>
<keyword evidence="3" id="KW-1185">Reference proteome</keyword>
<comment type="caution">
    <text evidence="2">The sequence shown here is derived from an EMBL/GenBank/DDBJ whole genome shotgun (WGS) entry which is preliminary data.</text>
</comment>
<dbReference type="GO" id="GO:0005829">
    <property type="term" value="C:cytosol"/>
    <property type="evidence" value="ECO:0007669"/>
    <property type="project" value="TreeGrafter"/>
</dbReference>
<feature type="domain" description="Tetrapyrrole biosynthesis uroporphyrinogen III synthase" evidence="1">
    <location>
        <begin position="31"/>
        <end position="285"/>
    </location>
</feature>
<evidence type="ECO:0000313" key="3">
    <source>
        <dbReference type="Proteomes" id="UP001212152"/>
    </source>
</evidence>
<protein>
    <recommendedName>
        <fullName evidence="1">Tetrapyrrole biosynthesis uroporphyrinogen III synthase domain-containing protein</fullName>
    </recommendedName>
</protein>
<proteinExistence type="predicted"/>
<reference evidence="2" key="1">
    <citation type="submission" date="2020-05" db="EMBL/GenBank/DDBJ databases">
        <title>Phylogenomic resolution of chytrid fungi.</title>
        <authorList>
            <person name="Stajich J.E."/>
            <person name="Amses K."/>
            <person name="Simmons R."/>
            <person name="Seto K."/>
            <person name="Myers J."/>
            <person name="Bonds A."/>
            <person name="Quandt C.A."/>
            <person name="Barry K."/>
            <person name="Liu P."/>
            <person name="Grigoriev I."/>
            <person name="Longcore J.E."/>
            <person name="James T.Y."/>
        </authorList>
    </citation>
    <scope>NUCLEOTIDE SEQUENCE</scope>
    <source>
        <strain evidence="2">JEL0379</strain>
    </source>
</reference>
<evidence type="ECO:0000259" key="1">
    <source>
        <dbReference type="Pfam" id="PF02602"/>
    </source>
</evidence>
<dbReference type="InterPro" id="IPR039793">
    <property type="entry name" value="UROS/Hem4"/>
</dbReference>
<dbReference type="PANTHER" id="PTHR12390:SF0">
    <property type="entry name" value="UROPORPHYRINOGEN-III SYNTHASE"/>
    <property type="match status" value="1"/>
</dbReference>
<dbReference type="AlphaFoldDB" id="A0AAD5TS36"/>
<gene>
    <name evidence="2" type="ORF">HDU87_002726</name>
</gene>
<dbReference type="GO" id="GO:0004852">
    <property type="term" value="F:uroporphyrinogen-III synthase activity"/>
    <property type="evidence" value="ECO:0007669"/>
    <property type="project" value="InterPro"/>
</dbReference>
<dbReference type="SUPFAM" id="SSF69618">
    <property type="entry name" value="HemD-like"/>
    <property type="match status" value="1"/>
</dbReference>
<evidence type="ECO:0000313" key="2">
    <source>
        <dbReference type="EMBL" id="KAJ3185159.1"/>
    </source>
</evidence>
<dbReference type="EMBL" id="JADGJQ010000002">
    <property type="protein sequence ID" value="KAJ3185159.1"/>
    <property type="molecule type" value="Genomic_DNA"/>
</dbReference>
<sequence>MAEAVDSAARNVVVFLRDNAQRSLTPPRLDYDQAFQAHGFATRFVPVLATTTSPTPSSLKVLLSSREHDFRGLIVTSARGVAAFVAAAKDSGPTQDAWLPKPIWVVGNATAGAARKIGFTDIRGESSGDAERLADVIIADADAARSISDVQTPSATEISRGRCGWLFLAGDKARDMLPSKLHAAGVCFEKHEAYATSGSLTFAADLAACFAALPRVTAGLPPPVWVVFFSPSGVDLALPELKNQQERSGRALRWSSIGPATSARLVELGEQVAAEARKPCAEEMLAAILHATATDVPL</sequence>
<accession>A0AAD5TS36</accession>
<dbReference type="PANTHER" id="PTHR12390">
    <property type="entry name" value="UROPORPHYRINOGEN III SYNTHASE"/>
    <property type="match status" value="1"/>
</dbReference>
<dbReference type="Proteomes" id="UP001212152">
    <property type="component" value="Unassembled WGS sequence"/>
</dbReference>
<organism evidence="2 3">
    <name type="scientific">Geranomyces variabilis</name>
    <dbReference type="NCBI Taxonomy" id="109894"/>
    <lineage>
        <taxon>Eukaryota</taxon>
        <taxon>Fungi</taxon>
        <taxon>Fungi incertae sedis</taxon>
        <taxon>Chytridiomycota</taxon>
        <taxon>Chytridiomycota incertae sedis</taxon>
        <taxon>Chytridiomycetes</taxon>
        <taxon>Spizellomycetales</taxon>
        <taxon>Powellomycetaceae</taxon>
        <taxon>Geranomyces</taxon>
    </lineage>
</organism>
<dbReference type="CDD" id="cd06578">
    <property type="entry name" value="HemD"/>
    <property type="match status" value="1"/>
</dbReference>
<dbReference type="InterPro" id="IPR036108">
    <property type="entry name" value="4pyrrol_syn_uPrphyn_synt_sf"/>
</dbReference>